<evidence type="ECO:0000313" key="3">
    <source>
        <dbReference type="EMBL" id="QUF06128.1"/>
    </source>
</evidence>
<evidence type="ECO:0000259" key="2">
    <source>
        <dbReference type="Pfam" id="PF08327"/>
    </source>
</evidence>
<dbReference type="Proteomes" id="UP000677152">
    <property type="component" value="Chromosome"/>
</dbReference>
<comment type="similarity">
    <text evidence="1">Belongs to the AHA1 family.</text>
</comment>
<organism evidence="3 4">
    <name type="scientific">Actinosynnema pretiosum subsp. pretiosum</name>
    <dbReference type="NCBI Taxonomy" id="103721"/>
    <lineage>
        <taxon>Bacteria</taxon>
        <taxon>Bacillati</taxon>
        <taxon>Actinomycetota</taxon>
        <taxon>Actinomycetes</taxon>
        <taxon>Pseudonocardiales</taxon>
        <taxon>Pseudonocardiaceae</taxon>
        <taxon>Actinosynnema</taxon>
    </lineage>
</organism>
<evidence type="ECO:0000256" key="1">
    <source>
        <dbReference type="ARBA" id="ARBA00006817"/>
    </source>
</evidence>
<dbReference type="EMBL" id="CP073249">
    <property type="protein sequence ID" value="QUF06128.1"/>
    <property type="molecule type" value="Genomic_DNA"/>
</dbReference>
<dbReference type="Pfam" id="PF08327">
    <property type="entry name" value="AHSA1"/>
    <property type="match status" value="2"/>
</dbReference>
<accession>A0AA45LAQ1</accession>
<name>A0AA45LAQ1_9PSEU</name>
<dbReference type="SUPFAM" id="SSF55961">
    <property type="entry name" value="Bet v1-like"/>
    <property type="match status" value="2"/>
</dbReference>
<sequence length="294" mass="32225">MGETVRLAVRAGVPVERVWRALTDQAEVRAWLDEESEVDLPTRFTFGGRQSPGGEQRVLAVVDGAAGDRALTLGWDVGGEQTTVEFRLVADGGGTQVHLAQSHFPGWEAAVAEEGVLAWLYTFWVLALCDLVDHVEGREVGPRPDFTPGLAEFRAEVLIRAPRPEVAASLVEPERYERWFGAKVDIEPWPGGRFAMGGFDLDPSPGQVAAYEPDRMMRIAWGRSTHTWELSDAEEGTTLVVTQSGFDPDHPPHGEWSGWLGGLAGLRRYHELPSTPPIWLPGDVPGLPEGMLTD</sequence>
<feature type="domain" description="Activator of Hsp90 ATPase homologue 1/2-like C-terminal" evidence="2">
    <location>
        <begin position="161"/>
        <end position="265"/>
    </location>
</feature>
<dbReference type="InterPro" id="IPR013538">
    <property type="entry name" value="ASHA1/2-like_C"/>
</dbReference>
<dbReference type="InterPro" id="IPR023393">
    <property type="entry name" value="START-like_dom_sf"/>
</dbReference>
<protein>
    <submittedName>
        <fullName evidence="3">SRPBCC domain-containing protein</fullName>
    </submittedName>
</protein>
<gene>
    <name evidence="3" type="ORF">KCV87_08760</name>
</gene>
<dbReference type="Gene3D" id="3.30.530.20">
    <property type="match status" value="2"/>
</dbReference>
<dbReference type="AlphaFoldDB" id="A0AA45LAQ1"/>
<reference evidence="3" key="1">
    <citation type="submission" date="2021-04" db="EMBL/GenBank/DDBJ databases">
        <title>Genomic sequence of Actinosynnema pretiosum subsp. pretiosum ATCC 31280 (C-14919).</title>
        <authorList>
            <person name="Bai L."/>
            <person name="Wang X."/>
            <person name="Xiao Y."/>
        </authorList>
    </citation>
    <scope>NUCLEOTIDE SEQUENCE</scope>
    <source>
        <strain evidence="3">ATCC 31280</strain>
    </source>
</reference>
<evidence type="ECO:0000313" key="4">
    <source>
        <dbReference type="Proteomes" id="UP000677152"/>
    </source>
</evidence>
<feature type="domain" description="Activator of Hsp90 ATPase homologue 1/2-like C-terminal" evidence="2">
    <location>
        <begin position="13"/>
        <end position="115"/>
    </location>
</feature>
<proteinExistence type="inferred from homology"/>